<evidence type="ECO:0000313" key="1">
    <source>
        <dbReference type="EMBL" id="UGS25302.1"/>
    </source>
</evidence>
<dbReference type="EMBL" id="CP082781">
    <property type="protein sequence ID" value="UGS25302.1"/>
    <property type="molecule type" value="Genomic_DNA"/>
</dbReference>
<sequence>MGLVEFNALTEDASKWDGAAQQLGAIETALNGIDVYRGAFSFAAMDVFDEYVQVRDHVLRLLREGAGETAGAATALRRIRTDLEADENAAINEFGGMWAPVQ</sequence>
<dbReference type="Proteomes" id="UP001199642">
    <property type="component" value="Chromosome"/>
</dbReference>
<evidence type="ECO:0000313" key="2">
    <source>
        <dbReference type="Proteomes" id="UP001199642"/>
    </source>
</evidence>
<protein>
    <recommendedName>
        <fullName evidence="3">Excreted virulence factor EspC, type VII ESX diderm</fullName>
    </recommendedName>
</protein>
<dbReference type="RefSeq" id="WP_231819202.1">
    <property type="nucleotide sequence ID" value="NZ_CP082781.1"/>
</dbReference>
<proteinExistence type="predicted"/>
<evidence type="ECO:0008006" key="3">
    <source>
        <dbReference type="Google" id="ProtNLM"/>
    </source>
</evidence>
<keyword evidence="2" id="KW-1185">Reference proteome</keyword>
<name>A0ABY3RNT0_9MICO</name>
<organism evidence="1 2">
    <name type="scientific">Microbacterium resistens</name>
    <dbReference type="NCBI Taxonomy" id="156977"/>
    <lineage>
        <taxon>Bacteria</taxon>
        <taxon>Bacillati</taxon>
        <taxon>Actinomycetota</taxon>
        <taxon>Actinomycetes</taxon>
        <taxon>Micrococcales</taxon>
        <taxon>Microbacteriaceae</taxon>
        <taxon>Microbacterium</taxon>
    </lineage>
</organism>
<accession>A0ABY3RNT0</accession>
<reference evidence="1 2" key="1">
    <citation type="submission" date="2023-01" db="EMBL/GenBank/DDBJ databases">
        <title>Characterization of estradiol degrading bacteria Microbacterium sp. MZT7 and reveal degrading genes through genome analysis.</title>
        <authorList>
            <person name="Hao P."/>
            <person name="Gao Y."/>
        </authorList>
    </citation>
    <scope>NUCLEOTIDE SEQUENCE [LARGE SCALE GENOMIC DNA]</scope>
    <source>
        <strain evidence="1 2">MZT7</strain>
    </source>
</reference>
<gene>
    <name evidence="1" type="ORF">K8F61_11455</name>
</gene>